<dbReference type="Proteomes" id="UP000665026">
    <property type="component" value="Chromosome"/>
</dbReference>
<gene>
    <name evidence="1" type="ORF">HZ995_12835</name>
</gene>
<proteinExistence type="predicted"/>
<dbReference type="KEGG" id="cact:HZ995_12835"/>
<dbReference type="EMBL" id="CP060010">
    <property type="protein sequence ID" value="QTN35359.1"/>
    <property type="molecule type" value="Genomic_DNA"/>
</dbReference>
<dbReference type="AlphaFoldDB" id="A0A975ENR8"/>
<dbReference type="Pfam" id="PF06764">
    <property type="entry name" value="DUF1223"/>
    <property type="match status" value="1"/>
</dbReference>
<reference evidence="1" key="1">
    <citation type="submission" date="2020-07" db="EMBL/GenBank/DDBJ databases">
        <title>Genome sequences of bacteria associated with the marine, planktonic diatom Thalassiosira profunda strain ECT2AJA-044.</title>
        <authorList>
            <person name="Gargas C.B."/>
            <person name="Roberts W.R."/>
            <person name="Alverson A.J."/>
        </authorList>
    </citation>
    <scope>NUCLEOTIDE SEQUENCE</scope>
    <source>
        <strain evidence="1">ECT2AJA-044</strain>
    </source>
</reference>
<dbReference type="PANTHER" id="PTHR36057:SF1">
    <property type="entry name" value="LIPOPROTEIN LIPID ATTACHMENT SITE-LIKE PROTEIN, PUTATIVE (DUF1223)-RELATED"/>
    <property type="match status" value="1"/>
</dbReference>
<dbReference type="SUPFAM" id="SSF52833">
    <property type="entry name" value="Thioredoxin-like"/>
    <property type="match status" value="1"/>
</dbReference>
<sequence length="240" mass="26498">MEQMARFIRWIQAALLSAGLGVSAGAVVAGGPVVVELYTSQGCSSCPPADAFLAKELAKRDDVIALALHVDYWDYIGWKDDFADPAYTDRQRGYARAAGQRTIYTPQMIIGGLDHVIGSHPREVKHFISKHAEAANDVSVSLTRTGDVLEISLDPGTVKRSRMSVQLVRYEPEATRNIKRGENAGRELLYANIVTEWLRVGTWNMRSDRTFKANVKGDQPIVVLVQHEDHGQIVAAARLN</sequence>
<dbReference type="PANTHER" id="PTHR36057">
    <property type="match status" value="1"/>
</dbReference>
<accession>A0A975ENR8</accession>
<name>A0A975ENR8_9RHOB</name>
<protein>
    <submittedName>
        <fullName evidence="1">DUF1223 domain-containing protein</fullName>
    </submittedName>
</protein>
<dbReference type="InterPro" id="IPR036249">
    <property type="entry name" value="Thioredoxin-like_sf"/>
</dbReference>
<evidence type="ECO:0000313" key="1">
    <source>
        <dbReference type="EMBL" id="QTN35359.1"/>
    </source>
</evidence>
<dbReference type="InterPro" id="IPR010634">
    <property type="entry name" value="DUF1223"/>
</dbReference>
<organism evidence="1 2">
    <name type="scientific">Cognatishimia activa</name>
    <dbReference type="NCBI Taxonomy" id="1715691"/>
    <lineage>
        <taxon>Bacteria</taxon>
        <taxon>Pseudomonadati</taxon>
        <taxon>Pseudomonadota</taxon>
        <taxon>Alphaproteobacteria</taxon>
        <taxon>Rhodobacterales</taxon>
        <taxon>Paracoccaceae</taxon>
        <taxon>Cognatishimia</taxon>
    </lineage>
</organism>
<evidence type="ECO:0000313" key="2">
    <source>
        <dbReference type="Proteomes" id="UP000665026"/>
    </source>
</evidence>